<sequence length="431" mass="46849">MNGPGFESTRSASADSIPHWLWNALPLVGIVLLGWDPLVVVLLYWLEFGVRLLLNAPKIMLASGDRTGRLPDDVGCWPDGPTIRLGTAWLAILSVVVYGLAYLVVTSGSPLWSVFGEITLSRSGAGEIAAGTMVLTVGAMLGSQLLAFRTEFLGKCEYERVTPAIQFVRPIGHLWLFFLVLLFASGHTVFDGNPMMLATVLILFKTAGDVLARRGLRIQPPSEAARSRTESFTPTAPPNWTGEPSVRALTLVWTPVIAAGSVLAVSLTLGLYGLLILDVAGQPYTGVLALGGMFLVATIGLTAFGVVVLRRRYGGLEYHIYPTGIAIYNTRHETVVRFVPYHTIEDCTCYRGVLPRALGLSSVCLRLEEPPSGARDGRFRTVFSSRESASFGADDDDVDVMLRALPVTEAQRARELIDNHHRQRQTEAKTA</sequence>
<keyword evidence="1" id="KW-0472">Membrane</keyword>
<feature type="transmembrane region" description="Helical" evidence="1">
    <location>
        <begin position="88"/>
        <end position="108"/>
    </location>
</feature>
<accession>M0AEH2</accession>
<name>M0AEH2_9EURY</name>
<organism evidence="2 3">
    <name type="scientific">Natrialba hulunbeirensis JCM 10989</name>
    <dbReference type="NCBI Taxonomy" id="1227493"/>
    <lineage>
        <taxon>Archaea</taxon>
        <taxon>Methanobacteriati</taxon>
        <taxon>Methanobacteriota</taxon>
        <taxon>Stenosarchaea group</taxon>
        <taxon>Halobacteria</taxon>
        <taxon>Halobacteriales</taxon>
        <taxon>Natrialbaceae</taxon>
        <taxon>Natrialba</taxon>
    </lineage>
</organism>
<feature type="transmembrane region" description="Helical" evidence="1">
    <location>
        <begin position="195"/>
        <end position="212"/>
    </location>
</feature>
<feature type="transmembrane region" description="Helical" evidence="1">
    <location>
        <begin position="128"/>
        <end position="147"/>
    </location>
</feature>
<dbReference type="Pfam" id="PF20108">
    <property type="entry name" value="DUF6498"/>
    <property type="match status" value="1"/>
</dbReference>
<evidence type="ECO:0000313" key="3">
    <source>
        <dbReference type="Proteomes" id="UP000011519"/>
    </source>
</evidence>
<feature type="transmembrane region" description="Helical" evidence="1">
    <location>
        <begin position="20"/>
        <end position="46"/>
    </location>
</feature>
<dbReference type="Proteomes" id="UP000011519">
    <property type="component" value="Unassembled WGS sequence"/>
</dbReference>
<feature type="transmembrane region" description="Helical" evidence="1">
    <location>
        <begin position="251"/>
        <end position="275"/>
    </location>
</feature>
<reference evidence="2 3" key="1">
    <citation type="journal article" date="2014" name="PLoS Genet.">
        <title>Phylogenetically driven sequencing of extremely halophilic archaea reveals strategies for static and dynamic osmo-response.</title>
        <authorList>
            <person name="Becker E.A."/>
            <person name="Seitzer P.M."/>
            <person name="Tritt A."/>
            <person name="Larsen D."/>
            <person name="Krusor M."/>
            <person name="Yao A.I."/>
            <person name="Wu D."/>
            <person name="Madern D."/>
            <person name="Eisen J.A."/>
            <person name="Darling A.E."/>
            <person name="Facciotti M.T."/>
        </authorList>
    </citation>
    <scope>NUCLEOTIDE SEQUENCE [LARGE SCALE GENOMIC DNA]</scope>
    <source>
        <strain evidence="2 3">JCM 10989</strain>
    </source>
</reference>
<dbReference type="STRING" id="1227493.C483_00625"/>
<feature type="transmembrane region" description="Helical" evidence="1">
    <location>
        <begin position="167"/>
        <end position="189"/>
    </location>
</feature>
<protein>
    <submittedName>
        <fullName evidence="2">Uncharacterized protein</fullName>
    </submittedName>
</protein>
<dbReference type="EMBL" id="AOIM01000006">
    <property type="protein sequence ID" value="ELY95738.1"/>
    <property type="molecule type" value="Genomic_DNA"/>
</dbReference>
<keyword evidence="3" id="KW-1185">Reference proteome</keyword>
<keyword evidence="1" id="KW-0812">Transmembrane</keyword>
<dbReference type="InterPro" id="IPR045466">
    <property type="entry name" value="DUF6498"/>
</dbReference>
<keyword evidence="1" id="KW-1133">Transmembrane helix</keyword>
<evidence type="ECO:0000256" key="1">
    <source>
        <dbReference type="SAM" id="Phobius"/>
    </source>
</evidence>
<comment type="caution">
    <text evidence="2">The sequence shown here is derived from an EMBL/GenBank/DDBJ whole genome shotgun (WGS) entry which is preliminary data.</text>
</comment>
<evidence type="ECO:0000313" key="2">
    <source>
        <dbReference type="EMBL" id="ELY95738.1"/>
    </source>
</evidence>
<dbReference type="OrthoDB" id="169315at2157"/>
<gene>
    <name evidence="2" type="ORF">C483_00625</name>
</gene>
<dbReference type="PATRIC" id="fig|1227493.4.peg.110"/>
<proteinExistence type="predicted"/>
<dbReference type="AlphaFoldDB" id="M0AEH2"/>
<dbReference type="RefSeq" id="WP_006651404.1">
    <property type="nucleotide sequence ID" value="NZ_AOIM01000006.1"/>
</dbReference>
<feature type="transmembrane region" description="Helical" evidence="1">
    <location>
        <begin position="287"/>
        <end position="309"/>
    </location>
</feature>